<dbReference type="PANTHER" id="PTHR30055:SF219">
    <property type="entry name" value="TRANSCRIPTIONAL REGULATORY PROTEIN"/>
    <property type="match status" value="1"/>
</dbReference>
<accession>A0ABY4ZZX0</accession>
<name>A0ABY4ZZX0_9CAUL</name>
<feature type="domain" description="HTH tetR-type" evidence="3">
    <location>
        <begin position="4"/>
        <end position="64"/>
    </location>
</feature>
<dbReference type="InterPro" id="IPR009057">
    <property type="entry name" value="Homeodomain-like_sf"/>
</dbReference>
<proteinExistence type="predicted"/>
<dbReference type="EMBL" id="CP096040">
    <property type="protein sequence ID" value="USQ97557.1"/>
    <property type="molecule type" value="Genomic_DNA"/>
</dbReference>
<reference evidence="4 5" key="1">
    <citation type="submission" date="2022-04" db="EMBL/GenBank/DDBJ databases">
        <title>Genome sequence of soybean root-associated Caulobacter segnis RL271.</title>
        <authorList>
            <person name="Longley R."/>
            <person name="Bonito G."/>
            <person name="Trigodet F."/>
            <person name="Crosson S."/>
            <person name="Fiebig A."/>
        </authorList>
    </citation>
    <scope>NUCLEOTIDE SEQUENCE [LARGE SCALE GENOMIC DNA]</scope>
    <source>
        <strain evidence="4 5">RL271</strain>
    </source>
</reference>
<dbReference type="InterPro" id="IPR001647">
    <property type="entry name" value="HTH_TetR"/>
</dbReference>
<keyword evidence="1 2" id="KW-0238">DNA-binding</keyword>
<evidence type="ECO:0000256" key="1">
    <source>
        <dbReference type="ARBA" id="ARBA00023125"/>
    </source>
</evidence>
<sequence>MPNRSDLQPVLHAAMSLVAADGLKGLSLRPLAEHLGQTVSALTHRFGLKDELLNALIEAAVIQDSAFLDRWLDRIQALNVRDGATMAELADAILSDLAGPEALRTRFYCELLQGVVSRPELAPAVAAWSARRLAFWTEATRGLDRAELDTILHAFSVGDAAYGLALGDLAAYRWLRKLNLRRLCCGLIPADNAQDLRQYQVFRQALGELFDDPSRPVTPPLTEWQAKAAPHISAVIIAEGADAVTHRAIAARAGLANSTLAYHFPRQEDLLRAGAVDMISRARQATAAPARESDFQLTAIQSARATFALALIATRMPGFKAVAADLRRQRGENYVGVLEREMGERVFDVVATQALSLTGMGRMMLDAVMDPAASDAGFKLSERMRATALVER</sequence>
<protein>
    <submittedName>
        <fullName evidence="4">TetR/AcrR family transcriptional regulator</fullName>
    </submittedName>
</protein>
<keyword evidence="5" id="KW-1185">Reference proteome</keyword>
<dbReference type="PANTHER" id="PTHR30055">
    <property type="entry name" value="HTH-TYPE TRANSCRIPTIONAL REGULATOR RUTR"/>
    <property type="match status" value="1"/>
</dbReference>
<dbReference type="Pfam" id="PF00440">
    <property type="entry name" value="TetR_N"/>
    <property type="match status" value="2"/>
</dbReference>
<dbReference type="PROSITE" id="PS50977">
    <property type="entry name" value="HTH_TETR_2"/>
    <property type="match status" value="1"/>
</dbReference>
<dbReference type="Gene3D" id="1.10.357.10">
    <property type="entry name" value="Tetracycline Repressor, domain 2"/>
    <property type="match status" value="2"/>
</dbReference>
<dbReference type="Proteomes" id="UP001057520">
    <property type="component" value="Chromosome"/>
</dbReference>
<evidence type="ECO:0000313" key="4">
    <source>
        <dbReference type="EMBL" id="USQ97557.1"/>
    </source>
</evidence>
<dbReference type="SUPFAM" id="SSF46689">
    <property type="entry name" value="Homeodomain-like"/>
    <property type="match status" value="2"/>
</dbReference>
<dbReference type="InterPro" id="IPR050109">
    <property type="entry name" value="HTH-type_TetR-like_transc_reg"/>
</dbReference>
<feature type="DNA-binding region" description="H-T-H motif" evidence="2">
    <location>
        <begin position="27"/>
        <end position="46"/>
    </location>
</feature>
<evidence type="ECO:0000259" key="3">
    <source>
        <dbReference type="PROSITE" id="PS50977"/>
    </source>
</evidence>
<organism evidence="4 5">
    <name type="scientific">Caulobacter segnis</name>
    <dbReference type="NCBI Taxonomy" id="88688"/>
    <lineage>
        <taxon>Bacteria</taxon>
        <taxon>Pseudomonadati</taxon>
        <taxon>Pseudomonadota</taxon>
        <taxon>Alphaproteobacteria</taxon>
        <taxon>Caulobacterales</taxon>
        <taxon>Caulobacteraceae</taxon>
        <taxon>Caulobacter</taxon>
    </lineage>
</organism>
<evidence type="ECO:0000313" key="5">
    <source>
        <dbReference type="Proteomes" id="UP001057520"/>
    </source>
</evidence>
<gene>
    <name evidence="4" type="ORF">MZV50_08480</name>
</gene>
<evidence type="ECO:0000256" key="2">
    <source>
        <dbReference type="PROSITE-ProRule" id="PRU00335"/>
    </source>
</evidence>